<dbReference type="InterPro" id="IPR037069">
    <property type="entry name" value="AcylCoA_DH/ox_N_sf"/>
</dbReference>
<evidence type="ECO:0000256" key="1">
    <source>
        <dbReference type="ARBA" id="ARBA00001974"/>
    </source>
</evidence>
<evidence type="ECO:0000259" key="8">
    <source>
        <dbReference type="Pfam" id="PF02770"/>
    </source>
</evidence>
<dbReference type="Gene3D" id="2.40.110.10">
    <property type="entry name" value="Butyryl-CoA Dehydrogenase, subunit A, domain 2"/>
    <property type="match status" value="1"/>
</dbReference>
<evidence type="ECO:0000259" key="9">
    <source>
        <dbReference type="Pfam" id="PF02771"/>
    </source>
</evidence>
<dbReference type="Pfam" id="PF02771">
    <property type="entry name" value="Acyl-CoA_dh_N"/>
    <property type="match status" value="1"/>
</dbReference>
<protein>
    <submittedName>
        <fullName evidence="10">Acyl-CoA dehydrogenase</fullName>
    </submittedName>
</protein>
<dbReference type="InterPro" id="IPR036250">
    <property type="entry name" value="AcylCo_DH-like_C"/>
</dbReference>
<proteinExistence type="inferred from homology"/>
<dbReference type="Gene3D" id="1.10.540.10">
    <property type="entry name" value="Acyl-CoA dehydrogenase/oxidase, N-terminal domain"/>
    <property type="match status" value="1"/>
</dbReference>
<reference evidence="11" key="1">
    <citation type="journal article" date="2019" name="Int. J. Syst. Evol. Microbiol.">
        <title>The Global Catalogue of Microorganisms (GCM) 10K type strain sequencing project: providing services to taxonomists for standard genome sequencing and annotation.</title>
        <authorList>
            <consortium name="The Broad Institute Genomics Platform"/>
            <consortium name="The Broad Institute Genome Sequencing Center for Infectious Disease"/>
            <person name="Wu L."/>
            <person name="Ma J."/>
        </authorList>
    </citation>
    <scope>NUCLEOTIDE SEQUENCE [LARGE SCALE GENOMIC DNA]</scope>
    <source>
        <strain evidence="11">JCM 18304</strain>
    </source>
</reference>
<name>A0ABP9SJN3_9ACTN</name>
<dbReference type="CDD" id="cd00567">
    <property type="entry name" value="ACAD"/>
    <property type="match status" value="1"/>
</dbReference>
<dbReference type="SUPFAM" id="SSF47203">
    <property type="entry name" value="Acyl-CoA dehydrogenase C-terminal domain-like"/>
    <property type="match status" value="1"/>
</dbReference>
<dbReference type="InterPro" id="IPR013786">
    <property type="entry name" value="AcylCoA_DH/ox_N"/>
</dbReference>
<dbReference type="Pfam" id="PF00441">
    <property type="entry name" value="Acyl-CoA_dh_1"/>
    <property type="match status" value="1"/>
</dbReference>
<evidence type="ECO:0000256" key="2">
    <source>
        <dbReference type="ARBA" id="ARBA00009347"/>
    </source>
</evidence>
<feature type="domain" description="Acyl-CoA oxidase/dehydrogenase middle" evidence="8">
    <location>
        <begin position="121"/>
        <end position="198"/>
    </location>
</feature>
<keyword evidence="11" id="KW-1185">Reference proteome</keyword>
<evidence type="ECO:0000259" key="7">
    <source>
        <dbReference type="Pfam" id="PF00441"/>
    </source>
</evidence>
<dbReference type="SUPFAM" id="SSF56645">
    <property type="entry name" value="Acyl-CoA dehydrogenase NM domain-like"/>
    <property type="match status" value="1"/>
</dbReference>
<accession>A0ABP9SJN3</accession>
<dbReference type="InterPro" id="IPR009100">
    <property type="entry name" value="AcylCoA_DH/oxidase_NM_dom_sf"/>
</dbReference>
<dbReference type="Gene3D" id="1.20.140.10">
    <property type="entry name" value="Butyryl-CoA Dehydrogenase, subunit A, domain 3"/>
    <property type="match status" value="1"/>
</dbReference>
<comment type="cofactor">
    <cofactor evidence="1 6">
        <name>FAD</name>
        <dbReference type="ChEBI" id="CHEBI:57692"/>
    </cofactor>
</comment>
<dbReference type="PANTHER" id="PTHR48083:SF1">
    <property type="entry name" value="DEHYDROGENASE, PUTATIVE (AFU_ORTHOLOGUE AFUA_7G06510)-RELATED"/>
    <property type="match status" value="1"/>
</dbReference>
<dbReference type="Proteomes" id="UP001501570">
    <property type="component" value="Unassembled WGS sequence"/>
</dbReference>
<evidence type="ECO:0000313" key="10">
    <source>
        <dbReference type="EMBL" id="GAA5197039.1"/>
    </source>
</evidence>
<comment type="similarity">
    <text evidence="2 6">Belongs to the acyl-CoA dehydrogenase family.</text>
</comment>
<dbReference type="PANTHER" id="PTHR48083">
    <property type="entry name" value="MEDIUM-CHAIN SPECIFIC ACYL-COA DEHYDROGENASE, MITOCHONDRIAL-RELATED"/>
    <property type="match status" value="1"/>
</dbReference>
<feature type="domain" description="Acyl-CoA dehydrogenase/oxidase C-terminal" evidence="7">
    <location>
        <begin position="229"/>
        <end position="378"/>
    </location>
</feature>
<evidence type="ECO:0000256" key="4">
    <source>
        <dbReference type="ARBA" id="ARBA00022827"/>
    </source>
</evidence>
<evidence type="ECO:0000256" key="6">
    <source>
        <dbReference type="RuleBase" id="RU362125"/>
    </source>
</evidence>
<dbReference type="InterPro" id="IPR046373">
    <property type="entry name" value="Acyl-CoA_Oxase/DH_mid-dom_sf"/>
</dbReference>
<evidence type="ECO:0000256" key="5">
    <source>
        <dbReference type="ARBA" id="ARBA00023002"/>
    </source>
</evidence>
<evidence type="ECO:0000256" key="3">
    <source>
        <dbReference type="ARBA" id="ARBA00022630"/>
    </source>
</evidence>
<evidence type="ECO:0000313" key="11">
    <source>
        <dbReference type="Proteomes" id="UP001501570"/>
    </source>
</evidence>
<dbReference type="InterPro" id="IPR006091">
    <property type="entry name" value="Acyl-CoA_Oxase/DH_mid-dom"/>
</dbReference>
<gene>
    <name evidence="10" type="ORF">GCM10023322_67440</name>
</gene>
<keyword evidence="4 6" id="KW-0274">FAD</keyword>
<dbReference type="InterPro" id="IPR050741">
    <property type="entry name" value="Acyl-CoA_dehydrogenase"/>
</dbReference>
<comment type="caution">
    <text evidence="10">The sequence shown here is derived from an EMBL/GenBank/DDBJ whole genome shotgun (WGS) entry which is preliminary data.</text>
</comment>
<feature type="domain" description="Acyl-CoA dehydrogenase/oxidase N-terminal" evidence="9">
    <location>
        <begin position="6"/>
        <end position="116"/>
    </location>
</feature>
<keyword evidence="5 6" id="KW-0560">Oxidoreductase</keyword>
<dbReference type="EMBL" id="BAABJQ010000028">
    <property type="protein sequence ID" value="GAA5197039.1"/>
    <property type="molecule type" value="Genomic_DNA"/>
</dbReference>
<dbReference type="Pfam" id="PF02770">
    <property type="entry name" value="Acyl-CoA_dh_M"/>
    <property type="match status" value="1"/>
</dbReference>
<sequence length="385" mass="40212">MDFTETPERRQLRDAVGALGRKYGHGYFVAKAKAGEHTTELWAEAGRLGYLGVSVPDEFGGGGGGITELAIVCEELAAAGCPLLLLVVSPAIAATVIAKHGNAAQRAELLPGFADGSLTVAFAITEPEAGSNSHRLATVARRDGDDWLISGRKCFISGVDQADRILVVARTTDAATGRLKPALFLLPVDAPGLTKSKLDMEILSPENQWLLYLDDVRVPAGALIGDEDAGLPALFSGLNPERITVAAMSAGTARYALSRAAGYTSTRAVWGRTIGSHQGVAHPLAHAQIQVELARLMIAKAASLYDAGMDLEAGTAANMAKYASAEAAALAVDTAIQVHGGNGMTTEYGVATLLGAVRAGRIAPVSREMILNFVAQHVLGQEKSY</sequence>
<keyword evidence="3 6" id="KW-0285">Flavoprotein</keyword>
<dbReference type="InterPro" id="IPR009075">
    <property type="entry name" value="AcylCo_DH/oxidase_C"/>
</dbReference>
<organism evidence="10 11">
    <name type="scientific">Rugosimonospora acidiphila</name>
    <dbReference type="NCBI Taxonomy" id="556531"/>
    <lineage>
        <taxon>Bacteria</taxon>
        <taxon>Bacillati</taxon>
        <taxon>Actinomycetota</taxon>
        <taxon>Actinomycetes</taxon>
        <taxon>Micromonosporales</taxon>
        <taxon>Micromonosporaceae</taxon>
        <taxon>Rugosimonospora</taxon>
    </lineage>
</organism>
<dbReference type="RefSeq" id="WP_345636558.1">
    <property type="nucleotide sequence ID" value="NZ_BAABJQ010000028.1"/>
</dbReference>